<dbReference type="GeneID" id="66797386"/>
<feature type="binding site" evidence="9">
    <location>
        <begin position="89"/>
        <end position="99"/>
    </location>
    <ligand>
        <name>ATP</name>
        <dbReference type="ChEBI" id="CHEBI:30616"/>
    </ligand>
</feature>
<dbReference type="PANTHER" id="PTHR43527:SF2">
    <property type="entry name" value="4-DIPHOSPHOCYTIDYL-2-C-METHYL-D-ERYTHRITOL KINASE, CHLOROPLASTIC"/>
    <property type="match status" value="1"/>
</dbReference>
<organism evidence="12 13">
    <name type="scientific">Porphyromonas levii</name>
    <dbReference type="NCBI Taxonomy" id="28114"/>
    <lineage>
        <taxon>Bacteria</taxon>
        <taxon>Pseudomonadati</taxon>
        <taxon>Bacteroidota</taxon>
        <taxon>Bacteroidia</taxon>
        <taxon>Bacteroidales</taxon>
        <taxon>Porphyromonadaceae</taxon>
        <taxon>Porphyromonas</taxon>
    </lineage>
</organism>
<keyword evidence="6 9" id="KW-0418">Kinase</keyword>
<dbReference type="UniPathway" id="UPA00056">
    <property type="reaction ID" value="UER00094"/>
</dbReference>
<dbReference type="Pfam" id="PF00288">
    <property type="entry name" value="GHMP_kinases_N"/>
    <property type="match status" value="1"/>
</dbReference>
<dbReference type="SUPFAM" id="SSF54211">
    <property type="entry name" value="Ribosomal protein S5 domain 2-like"/>
    <property type="match status" value="1"/>
</dbReference>
<sequence length="265" mass="29569">MIVFPKAKINLGLRVLRKRADGYHDLQTLLYPIPLRDSLEILPADRMRYDFGTWGEPAEDNLVVRAYRMIQEVRPELPPVEIILRKRVPTGAGLGGGSSDATNMLMLLNRQFQLGLSYDDLHPLATRLGADCPFFLRDEPQMAEGIGEVLTPYGVDLSGKVLTLLLSDIHVSTAEAYGGVQPHEQGEDVAEALQLPLDQWRHRLVNDFEPHIFAHHPTLAEGKEMLYRAGAIYAAMSGSGSTLFGISEQPLDIRHWNGTQLTYTL</sequence>
<dbReference type="Proteomes" id="UP000297225">
    <property type="component" value="Unassembled WGS sequence"/>
</dbReference>
<name>A0A4Y8WQQ0_9PORP</name>
<protein>
    <recommendedName>
        <fullName evidence="3 9">4-diphosphocytidyl-2-C-methyl-D-erythritol kinase</fullName>
        <shortName evidence="9">CMK</shortName>
        <ecNumber evidence="2 9">2.7.1.148</ecNumber>
    </recommendedName>
    <alternativeName>
        <fullName evidence="8 9">4-(cytidine-5'-diphospho)-2-C-methyl-D-erythritol kinase</fullName>
    </alternativeName>
</protein>
<dbReference type="InterPro" id="IPR006204">
    <property type="entry name" value="GHMP_kinase_N_dom"/>
</dbReference>
<evidence type="ECO:0000256" key="4">
    <source>
        <dbReference type="ARBA" id="ARBA00022679"/>
    </source>
</evidence>
<dbReference type="EC" id="2.7.1.148" evidence="2 9"/>
<dbReference type="InterPro" id="IPR013750">
    <property type="entry name" value="GHMP_kinase_C_dom"/>
</dbReference>
<dbReference type="OrthoDB" id="9809438at2"/>
<accession>A0A4Y8WQQ0</accession>
<dbReference type="Gene3D" id="3.30.230.10">
    <property type="match status" value="1"/>
</dbReference>
<evidence type="ECO:0000259" key="10">
    <source>
        <dbReference type="Pfam" id="PF00288"/>
    </source>
</evidence>
<dbReference type="PANTHER" id="PTHR43527">
    <property type="entry name" value="4-DIPHOSPHOCYTIDYL-2-C-METHYL-D-ERYTHRITOL KINASE, CHLOROPLASTIC"/>
    <property type="match status" value="1"/>
</dbReference>
<feature type="domain" description="GHMP kinase C-terminal" evidence="11">
    <location>
        <begin position="204"/>
        <end position="248"/>
    </location>
</feature>
<dbReference type="InterPro" id="IPR036554">
    <property type="entry name" value="GHMP_kinase_C_sf"/>
</dbReference>
<dbReference type="NCBIfam" id="TIGR00154">
    <property type="entry name" value="ispE"/>
    <property type="match status" value="1"/>
</dbReference>
<evidence type="ECO:0000256" key="3">
    <source>
        <dbReference type="ARBA" id="ARBA00017473"/>
    </source>
</evidence>
<dbReference type="GO" id="GO:0005524">
    <property type="term" value="F:ATP binding"/>
    <property type="evidence" value="ECO:0007669"/>
    <property type="project" value="UniProtKB-UniRule"/>
</dbReference>
<reference evidence="12 13" key="1">
    <citation type="submission" date="2019-03" db="EMBL/GenBank/DDBJ databases">
        <title>Porphyromonas levii Isolated from the Uterus of Dairy Cows.</title>
        <authorList>
            <person name="Francis A.M."/>
        </authorList>
    </citation>
    <scope>NUCLEOTIDE SEQUENCE [LARGE SCALE GENOMIC DNA]</scope>
    <source>
        <strain evidence="12 13">AF5678</strain>
    </source>
</reference>
<dbReference type="PIRSF" id="PIRSF010376">
    <property type="entry name" value="IspE"/>
    <property type="match status" value="1"/>
</dbReference>
<evidence type="ECO:0000259" key="11">
    <source>
        <dbReference type="Pfam" id="PF08544"/>
    </source>
</evidence>
<comment type="function">
    <text evidence="9">Catalyzes the phosphorylation of the position 2 hydroxy group of 4-diphosphocytidyl-2C-methyl-D-erythritol.</text>
</comment>
<feature type="domain" description="GHMP kinase N-terminal" evidence="10">
    <location>
        <begin position="61"/>
        <end position="136"/>
    </location>
</feature>
<evidence type="ECO:0000313" key="13">
    <source>
        <dbReference type="Proteomes" id="UP000297225"/>
    </source>
</evidence>
<keyword evidence="13" id="KW-1185">Reference proteome</keyword>
<proteinExistence type="inferred from homology"/>
<keyword evidence="7 9" id="KW-0067">ATP-binding</keyword>
<dbReference type="AlphaFoldDB" id="A0A4Y8WQQ0"/>
<evidence type="ECO:0000256" key="8">
    <source>
        <dbReference type="ARBA" id="ARBA00032554"/>
    </source>
</evidence>
<comment type="catalytic activity">
    <reaction evidence="9">
        <text>4-CDP-2-C-methyl-D-erythritol + ATP = 4-CDP-2-C-methyl-D-erythritol 2-phosphate + ADP + H(+)</text>
        <dbReference type="Rhea" id="RHEA:18437"/>
        <dbReference type="ChEBI" id="CHEBI:15378"/>
        <dbReference type="ChEBI" id="CHEBI:30616"/>
        <dbReference type="ChEBI" id="CHEBI:57823"/>
        <dbReference type="ChEBI" id="CHEBI:57919"/>
        <dbReference type="ChEBI" id="CHEBI:456216"/>
        <dbReference type="EC" id="2.7.1.148"/>
    </reaction>
</comment>
<evidence type="ECO:0000256" key="9">
    <source>
        <dbReference type="HAMAP-Rule" id="MF_00061"/>
    </source>
</evidence>
<dbReference type="InterPro" id="IPR004424">
    <property type="entry name" value="IspE"/>
</dbReference>
<gene>
    <name evidence="9" type="primary">ispE</name>
    <name evidence="12" type="ORF">E4P47_02445</name>
</gene>
<comment type="similarity">
    <text evidence="1 9">Belongs to the GHMP kinase family. IspE subfamily.</text>
</comment>
<evidence type="ECO:0000256" key="5">
    <source>
        <dbReference type="ARBA" id="ARBA00022741"/>
    </source>
</evidence>
<dbReference type="GO" id="GO:0016114">
    <property type="term" value="P:terpenoid biosynthetic process"/>
    <property type="evidence" value="ECO:0007669"/>
    <property type="project" value="UniProtKB-UniRule"/>
</dbReference>
<keyword evidence="4 9" id="KW-0808">Transferase</keyword>
<evidence type="ECO:0000313" key="12">
    <source>
        <dbReference type="EMBL" id="TFH96424.1"/>
    </source>
</evidence>
<evidence type="ECO:0000256" key="7">
    <source>
        <dbReference type="ARBA" id="ARBA00022840"/>
    </source>
</evidence>
<dbReference type="GO" id="GO:0050515">
    <property type="term" value="F:4-(cytidine 5'-diphospho)-2-C-methyl-D-erythritol kinase activity"/>
    <property type="evidence" value="ECO:0007669"/>
    <property type="project" value="UniProtKB-UniRule"/>
</dbReference>
<evidence type="ECO:0000256" key="1">
    <source>
        <dbReference type="ARBA" id="ARBA00009684"/>
    </source>
</evidence>
<evidence type="ECO:0000256" key="6">
    <source>
        <dbReference type="ARBA" id="ARBA00022777"/>
    </source>
</evidence>
<dbReference type="SUPFAM" id="SSF55060">
    <property type="entry name" value="GHMP Kinase, C-terminal domain"/>
    <property type="match status" value="1"/>
</dbReference>
<keyword evidence="5 9" id="KW-0547">Nucleotide-binding</keyword>
<feature type="active site" evidence="9">
    <location>
        <position position="8"/>
    </location>
</feature>
<comment type="caution">
    <text evidence="12">The sequence shown here is derived from an EMBL/GenBank/DDBJ whole genome shotgun (WGS) entry which is preliminary data.</text>
</comment>
<dbReference type="EMBL" id="SPNC01000021">
    <property type="protein sequence ID" value="TFH96424.1"/>
    <property type="molecule type" value="Genomic_DNA"/>
</dbReference>
<dbReference type="RefSeq" id="WP_018358396.1">
    <property type="nucleotide sequence ID" value="NZ_CP197400.1"/>
</dbReference>
<dbReference type="Pfam" id="PF08544">
    <property type="entry name" value="GHMP_kinases_C"/>
    <property type="match status" value="1"/>
</dbReference>
<comment type="pathway">
    <text evidence="9">Isoprenoid biosynthesis; isopentenyl diphosphate biosynthesis via DXP pathway; isopentenyl diphosphate from 1-deoxy-D-xylulose 5-phosphate: step 3/6.</text>
</comment>
<dbReference type="STRING" id="1122973.GCA_000379925_01150"/>
<dbReference type="Gene3D" id="3.30.70.890">
    <property type="entry name" value="GHMP kinase, C-terminal domain"/>
    <property type="match status" value="1"/>
</dbReference>
<evidence type="ECO:0000256" key="2">
    <source>
        <dbReference type="ARBA" id="ARBA00012052"/>
    </source>
</evidence>
<dbReference type="HAMAP" id="MF_00061">
    <property type="entry name" value="IspE"/>
    <property type="match status" value="1"/>
</dbReference>
<dbReference type="InterPro" id="IPR014721">
    <property type="entry name" value="Ribsml_uS5_D2-typ_fold_subgr"/>
</dbReference>
<keyword evidence="9" id="KW-0414">Isoprene biosynthesis</keyword>
<dbReference type="GO" id="GO:0019288">
    <property type="term" value="P:isopentenyl diphosphate biosynthetic process, methylerythritol 4-phosphate pathway"/>
    <property type="evidence" value="ECO:0007669"/>
    <property type="project" value="UniProtKB-UniRule"/>
</dbReference>
<dbReference type="InterPro" id="IPR020568">
    <property type="entry name" value="Ribosomal_Su5_D2-typ_SF"/>
</dbReference>
<feature type="active site" evidence="9">
    <location>
        <position position="131"/>
    </location>
</feature>